<organism evidence="1 2">
    <name type="scientific">Actinomadura miaoliensis</name>
    <dbReference type="NCBI Taxonomy" id="430685"/>
    <lineage>
        <taxon>Bacteria</taxon>
        <taxon>Bacillati</taxon>
        <taxon>Actinomycetota</taxon>
        <taxon>Actinomycetes</taxon>
        <taxon>Streptosporangiales</taxon>
        <taxon>Thermomonosporaceae</taxon>
        <taxon>Actinomadura</taxon>
    </lineage>
</organism>
<sequence>MEFTQHANATALGRSTFAHMDSVLATLDRRQNFDPPIDVFNSARAYRIRVAELIDGPRTLKESRELFVYAAWLSEILAWMAQYLGDPLAAEAWAVDAYEHAEQAGHDVLCAFATDAMASIAIYNNQPARALAAARRGIAKAPARHPLAVRLRTQAARSHARQGDRQGFQEMFRQASELHERLPDRPPLRIAMDTGTLAAFGMTGHIAEAYIWLGDAAQGDFVRARQHAQAALDTELAWPAPSRSPSRTAMARLDMALALAGLAEPEEAAEQGRQALTTSRLLAAVRRRAGDLDRVLNERYRDLTVVQDFREEDRHSRAVRRR</sequence>
<gene>
    <name evidence="1" type="ORF">GCM10022214_55850</name>
</gene>
<accession>A0ABP7WGH3</accession>
<protein>
    <recommendedName>
        <fullName evidence="3">XRE family transcriptional regulator</fullName>
    </recommendedName>
</protein>
<dbReference type="EMBL" id="BAAAZG010000042">
    <property type="protein sequence ID" value="GAA4088291.1"/>
    <property type="molecule type" value="Genomic_DNA"/>
</dbReference>
<dbReference type="SUPFAM" id="SSF48452">
    <property type="entry name" value="TPR-like"/>
    <property type="match status" value="1"/>
</dbReference>
<name>A0ABP7WGH3_9ACTN</name>
<evidence type="ECO:0008006" key="3">
    <source>
        <dbReference type="Google" id="ProtNLM"/>
    </source>
</evidence>
<keyword evidence="2" id="KW-1185">Reference proteome</keyword>
<dbReference type="Gene3D" id="1.25.40.10">
    <property type="entry name" value="Tetratricopeptide repeat domain"/>
    <property type="match status" value="1"/>
</dbReference>
<proteinExistence type="predicted"/>
<evidence type="ECO:0000313" key="1">
    <source>
        <dbReference type="EMBL" id="GAA4088291.1"/>
    </source>
</evidence>
<reference evidence="2" key="1">
    <citation type="journal article" date="2019" name="Int. J. Syst. Evol. Microbiol.">
        <title>The Global Catalogue of Microorganisms (GCM) 10K type strain sequencing project: providing services to taxonomists for standard genome sequencing and annotation.</title>
        <authorList>
            <consortium name="The Broad Institute Genomics Platform"/>
            <consortium name="The Broad Institute Genome Sequencing Center for Infectious Disease"/>
            <person name="Wu L."/>
            <person name="Ma J."/>
        </authorList>
    </citation>
    <scope>NUCLEOTIDE SEQUENCE [LARGE SCALE GENOMIC DNA]</scope>
    <source>
        <strain evidence="2">JCM 16702</strain>
    </source>
</reference>
<evidence type="ECO:0000313" key="2">
    <source>
        <dbReference type="Proteomes" id="UP001500683"/>
    </source>
</evidence>
<dbReference type="InterPro" id="IPR011990">
    <property type="entry name" value="TPR-like_helical_dom_sf"/>
</dbReference>
<dbReference type="RefSeq" id="WP_344953274.1">
    <property type="nucleotide sequence ID" value="NZ_BAAAZG010000042.1"/>
</dbReference>
<dbReference type="Proteomes" id="UP001500683">
    <property type="component" value="Unassembled WGS sequence"/>
</dbReference>
<comment type="caution">
    <text evidence="1">The sequence shown here is derived from an EMBL/GenBank/DDBJ whole genome shotgun (WGS) entry which is preliminary data.</text>
</comment>